<feature type="compositionally biased region" description="Low complexity" evidence="5">
    <location>
        <begin position="22"/>
        <end position="33"/>
    </location>
</feature>
<dbReference type="Gene3D" id="1.10.40.30">
    <property type="entry name" value="Fumarase/aspartase (C-terminal domain)"/>
    <property type="match status" value="1"/>
</dbReference>
<gene>
    <name evidence="8" type="ORF">B0A50_04440</name>
</gene>
<comment type="function">
    <text evidence="4">Catalyzes the reversible stereospecific interconversion of fumarate to L-malate. In mitochondrion, catalyzes the hydration of fumarate to L-malate in the tricarboxylic acid (TCA) cycle to facilitate a transition step in the production of energy in the form of NADH. In cytoplasm and nucleus, involved in DNA repair in response to DNA damage: following DNA double-strand breaks (DSBs), translocates from the cytosol to the nucleus and promotes DNA repair by catalyzing the dehydration of L-malate to fumarate.</text>
</comment>
<dbReference type="InterPro" id="IPR024083">
    <property type="entry name" value="Fumarase/histidase_N"/>
</dbReference>
<dbReference type="AlphaFoldDB" id="A0A4U0TYQ1"/>
<dbReference type="InterPro" id="IPR022761">
    <property type="entry name" value="Fumarate_lyase_N"/>
</dbReference>
<dbReference type="OrthoDB" id="1738025at2759"/>
<dbReference type="Proteomes" id="UP000308549">
    <property type="component" value="Unassembled WGS sequence"/>
</dbReference>
<comment type="caution">
    <text evidence="8">The sequence shown here is derived from an EMBL/GenBank/DDBJ whole genome shotgun (WGS) entry which is preliminary data.</text>
</comment>
<dbReference type="GO" id="GO:0004333">
    <property type="term" value="F:fumarate hydratase activity"/>
    <property type="evidence" value="ECO:0007669"/>
    <property type="project" value="UniProtKB-EC"/>
</dbReference>
<dbReference type="InterPro" id="IPR018951">
    <property type="entry name" value="Fumarase_C_C"/>
</dbReference>
<evidence type="ECO:0000259" key="6">
    <source>
        <dbReference type="Pfam" id="PF00206"/>
    </source>
</evidence>
<evidence type="ECO:0000259" key="7">
    <source>
        <dbReference type="Pfam" id="PF10415"/>
    </source>
</evidence>
<dbReference type="InterPro" id="IPR005677">
    <property type="entry name" value="Fum_hydII"/>
</dbReference>
<dbReference type="EC" id="4.2.1.2" evidence="2"/>
<dbReference type="InterPro" id="IPR000362">
    <property type="entry name" value="Fumarate_lyase_fam"/>
</dbReference>
<proteinExistence type="inferred from homology"/>
<dbReference type="InterPro" id="IPR020557">
    <property type="entry name" value="Fumarate_lyase_CS"/>
</dbReference>
<dbReference type="FunFam" id="1.10.40.30:FF:000002">
    <property type="entry name" value="Fumarate hydratase class II"/>
    <property type="match status" value="1"/>
</dbReference>
<reference evidence="8 9" key="1">
    <citation type="submission" date="2017-03" db="EMBL/GenBank/DDBJ databases">
        <title>Genomes of endolithic fungi from Antarctica.</title>
        <authorList>
            <person name="Coleine C."/>
            <person name="Masonjones S."/>
            <person name="Stajich J.E."/>
        </authorList>
    </citation>
    <scope>NUCLEOTIDE SEQUENCE [LARGE SCALE GENOMIC DNA]</scope>
    <source>
        <strain evidence="8 9">CCFEE 6315</strain>
    </source>
</reference>
<dbReference type="SUPFAM" id="SSF48557">
    <property type="entry name" value="L-aspartase-like"/>
    <property type="match status" value="1"/>
</dbReference>
<dbReference type="InterPro" id="IPR008948">
    <property type="entry name" value="L-Aspartase-like"/>
</dbReference>
<organism evidence="8 9">
    <name type="scientific">Salinomyces thailandicus</name>
    <dbReference type="NCBI Taxonomy" id="706561"/>
    <lineage>
        <taxon>Eukaryota</taxon>
        <taxon>Fungi</taxon>
        <taxon>Dikarya</taxon>
        <taxon>Ascomycota</taxon>
        <taxon>Pezizomycotina</taxon>
        <taxon>Dothideomycetes</taxon>
        <taxon>Dothideomycetidae</taxon>
        <taxon>Mycosphaerellales</taxon>
        <taxon>Teratosphaeriaceae</taxon>
        <taxon>Salinomyces</taxon>
    </lineage>
</organism>
<dbReference type="Gene3D" id="1.20.200.10">
    <property type="entry name" value="Fumarase/aspartase (Central domain)"/>
    <property type="match status" value="1"/>
</dbReference>
<dbReference type="GO" id="GO:0006108">
    <property type="term" value="P:malate metabolic process"/>
    <property type="evidence" value="ECO:0007669"/>
    <property type="project" value="TreeGrafter"/>
</dbReference>
<name>A0A4U0TYQ1_9PEZI</name>
<dbReference type="FunFam" id="1.20.200.10:FF:000001">
    <property type="entry name" value="Fumarate hydratase, mitochondrial"/>
    <property type="match status" value="1"/>
</dbReference>
<dbReference type="Pfam" id="PF00206">
    <property type="entry name" value="Lyase_1"/>
    <property type="match status" value="1"/>
</dbReference>
<evidence type="ECO:0000256" key="5">
    <source>
        <dbReference type="SAM" id="MobiDB-lite"/>
    </source>
</evidence>
<dbReference type="PROSITE" id="PS00163">
    <property type="entry name" value="FUMARATE_LYASES"/>
    <property type="match status" value="1"/>
</dbReference>
<dbReference type="PANTHER" id="PTHR11444:SF1">
    <property type="entry name" value="FUMARATE HYDRATASE, MITOCHONDRIAL"/>
    <property type="match status" value="1"/>
</dbReference>
<dbReference type="Pfam" id="PF10415">
    <property type="entry name" value="FumaraseC_C"/>
    <property type="match status" value="1"/>
</dbReference>
<evidence type="ECO:0000256" key="1">
    <source>
        <dbReference type="ARBA" id="ARBA00009084"/>
    </source>
</evidence>
<feature type="domain" description="Fumarate lyase N-terminal" evidence="6">
    <location>
        <begin position="91"/>
        <end position="422"/>
    </location>
</feature>
<sequence>MLRRAVHQSTTASRLATPVTSRRAQQVPAAARRSFAGLASRRPSAHASTSLQHQHYYNHHQQLPPTLATLRAFSTTPSPFAAMRTESDAFGEIPVPDDKYWGAQTERSLGNFKINQPQDRMPPPIVRAFGVLKGAAATANMKYGLDPKIGKAIQQAASEVASLKLLDHFPLVVWQTGSGTQSNMNANEVISNRAIEILGGTMGSKKPVHPNDHVNMSASSNDTFPTVMHIAAVLEFEEQLIPSLQRLRDALDAKRAQFDHIIKIGRTHLQDATPLTLGQEFSAYVHQLDNGLLRLAAALPRLRLLAQGGTAVGTGLNTFTGFAEAIATEVSALTGHEFQTAPNKFEALAAHDAIVEAHGALNTLATSLFKIAQDIRFLGSGPRCGLAELKLPENEPGSSIMPGKVNPTQCESLTMLCAQIFGNQTTVTFAGSQGNFELNVFKPVLISNLLHSTRLLTDGMNSFREHLVEGLEADEKRIGELLGESLMLVTCLNPVIGYDMASKVAKHAHKKGLTLRESALELKALSAEEFDRTVRPELMLAPKEKK</sequence>
<protein>
    <recommendedName>
        <fullName evidence="2">fumarate hydratase</fullName>
        <ecNumber evidence="2">4.2.1.2</ecNumber>
    </recommendedName>
</protein>
<feature type="region of interest" description="Disordered" evidence="5">
    <location>
        <begin position="1"/>
        <end position="52"/>
    </location>
</feature>
<feature type="compositionally biased region" description="Polar residues" evidence="5">
    <location>
        <begin position="7"/>
        <end position="20"/>
    </location>
</feature>
<evidence type="ECO:0000256" key="3">
    <source>
        <dbReference type="ARBA" id="ARBA00023239"/>
    </source>
</evidence>
<dbReference type="PANTHER" id="PTHR11444">
    <property type="entry name" value="ASPARTATEAMMONIA/ARGININOSUCCINATE/ADENYLOSUCCINATE LYASE"/>
    <property type="match status" value="1"/>
</dbReference>
<dbReference type="FunFam" id="1.10.275.10:FF:000001">
    <property type="entry name" value="Fumarate hydratase, mitochondrial"/>
    <property type="match status" value="1"/>
</dbReference>
<dbReference type="Gene3D" id="1.10.275.10">
    <property type="entry name" value="Fumarase/aspartase (N-terminal domain)"/>
    <property type="match status" value="1"/>
</dbReference>
<keyword evidence="9" id="KW-1185">Reference proteome</keyword>
<dbReference type="CDD" id="cd01362">
    <property type="entry name" value="Fumarase_classII"/>
    <property type="match status" value="1"/>
</dbReference>
<feature type="domain" description="Fumarase C C-terminal" evidence="7">
    <location>
        <begin position="488"/>
        <end position="540"/>
    </location>
</feature>
<evidence type="ECO:0000313" key="8">
    <source>
        <dbReference type="EMBL" id="TKA27608.1"/>
    </source>
</evidence>
<evidence type="ECO:0000256" key="4">
    <source>
        <dbReference type="ARBA" id="ARBA00056821"/>
    </source>
</evidence>
<dbReference type="PRINTS" id="PR00149">
    <property type="entry name" value="FUMRATELYASE"/>
</dbReference>
<evidence type="ECO:0000256" key="2">
    <source>
        <dbReference type="ARBA" id="ARBA00012921"/>
    </source>
</evidence>
<keyword evidence="3" id="KW-0456">Lyase</keyword>
<comment type="similarity">
    <text evidence="1">Belongs to the class-II fumarase/aspartase family. Fumarase subfamily.</text>
</comment>
<dbReference type="HAMAP" id="MF_00743">
    <property type="entry name" value="FumaraseC"/>
    <property type="match status" value="1"/>
</dbReference>
<dbReference type="GO" id="GO:0006106">
    <property type="term" value="P:fumarate metabolic process"/>
    <property type="evidence" value="ECO:0007669"/>
    <property type="project" value="InterPro"/>
</dbReference>
<dbReference type="GO" id="GO:0005739">
    <property type="term" value="C:mitochondrion"/>
    <property type="evidence" value="ECO:0007669"/>
    <property type="project" value="TreeGrafter"/>
</dbReference>
<dbReference type="GO" id="GO:0006099">
    <property type="term" value="P:tricarboxylic acid cycle"/>
    <property type="evidence" value="ECO:0007669"/>
    <property type="project" value="InterPro"/>
</dbReference>
<evidence type="ECO:0000313" key="9">
    <source>
        <dbReference type="Proteomes" id="UP000308549"/>
    </source>
</evidence>
<dbReference type="NCBIfam" id="TIGR00979">
    <property type="entry name" value="fumC_II"/>
    <property type="match status" value="1"/>
</dbReference>
<dbReference type="EMBL" id="NAJL01000022">
    <property type="protein sequence ID" value="TKA27608.1"/>
    <property type="molecule type" value="Genomic_DNA"/>
</dbReference>
<accession>A0A4U0TYQ1</accession>